<keyword evidence="1" id="KW-0732">Signal</keyword>
<dbReference type="GO" id="GO:0016787">
    <property type="term" value="F:hydrolase activity"/>
    <property type="evidence" value="ECO:0007669"/>
    <property type="project" value="UniProtKB-KW"/>
</dbReference>
<dbReference type="SUPFAM" id="SSF53590">
    <property type="entry name" value="Nucleoside hydrolase"/>
    <property type="match status" value="1"/>
</dbReference>
<feature type="domain" description="Inosine/uridine-preferring nucleoside hydrolase" evidence="2">
    <location>
        <begin position="24"/>
        <end position="275"/>
    </location>
</feature>
<dbReference type="PANTHER" id="PTHR43264:SF1">
    <property type="entry name" value="INOSINE_URIDINE-PREFERRING NUCLEOSIDE HYDROLASE DOMAIN-CONTAINING PROTEIN"/>
    <property type="match status" value="1"/>
</dbReference>
<protein>
    <submittedName>
        <fullName evidence="3">Nucleoside hydrolase</fullName>
    </submittedName>
</protein>
<evidence type="ECO:0000259" key="2">
    <source>
        <dbReference type="Pfam" id="PF01156"/>
    </source>
</evidence>
<gene>
    <name evidence="3" type="ORF">RM706_05880</name>
</gene>
<organism evidence="3 4">
    <name type="scientific">Croceitalea rosinachiae</name>
    <dbReference type="NCBI Taxonomy" id="3075596"/>
    <lineage>
        <taxon>Bacteria</taxon>
        <taxon>Pseudomonadati</taxon>
        <taxon>Bacteroidota</taxon>
        <taxon>Flavobacteriia</taxon>
        <taxon>Flavobacteriales</taxon>
        <taxon>Flavobacteriaceae</taxon>
        <taxon>Croceitalea</taxon>
    </lineage>
</organism>
<sequence length="328" mass="36804">MKKKSLLFIFLMIFSTTGFSQVQIIFDTDFGGDADDLGALAMLNHFQNKGEIDLLSVMCWNVEKHAVSAIDAVNTFYGNPYIPIGLRDGEEHETAWNHSKTLVDNLPYDATKLNVPEATRLYRKLLSESENNSVIIVAVGPLMNIKRLIESKADQYSDLDGSKLIHSKVKEFVIMGGNFPVSKDEWNFNGDMPGVTKFVLEHIGLPITFSGAELGSAIKTGEVFNELPKDSPLYLGFYHFGKYAPWMKHQFKGKIFDNATFDQTAVLYAIRNGVGKYWHKVTDGICVSDGKGGNTWEPRINSNHSYLVLDMPIPEIEKELEAFMLGKF</sequence>
<dbReference type="PANTHER" id="PTHR43264">
    <property type="match status" value="1"/>
</dbReference>
<keyword evidence="3" id="KW-0378">Hydrolase</keyword>
<proteinExistence type="predicted"/>
<comment type="caution">
    <text evidence="3">The sequence shown here is derived from an EMBL/GenBank/DDBJ whole genome shotgun (WGS) entry which is preliminary data.</text>
</comment>
<evidence type="ECO:0000313" key="3">
    <source>
        <dbReference type="EMBL" id="MDT0606547.1"/>
    </source>
</evidence>
<evidence type="ECO:0000313" key="4">
    <source>
        <dbReference type="Proteomes" id="UP001255246"/>
    </source>
</evidence>
<dbReference type="Proteomes" id="UP001255246">
    <property type="component" value="Unassembled WGS sequence"/>
</dbReference>
<feature type="signal peptide" evidence="1">
    <location>
        <begin position="1"/>
        <end position="20"/>
    </location>
</feature>
<dbReference type="EMBL" id="JAVRHR010000001">
    <property type="protein sequence ID" value="MDT0606547.1"/>
    <property type="molecule type" value="Genomic_DNA"/>
</dbReference>
<dbReference type="Gene3D" id="3.90.245.10">
    <property type="entry name" value="Ribonucleoside hydrolase-like"/>
    <property type="match status" value="1"/>
</dbReference>
<evidence type="ECO:0000256" key="1">
    <source>
        <dbReference type="SAM" id="SignalP"/>
    </source>
</evidence>
<feature type="chain" id="PRO_5045292027" evidence="1">
    <location>
        <begin position="21"/>
        <end position="328"/>
    </location>
</feature>
<dbReference type="InterPro" id="IPR036452">
    <property type="entry name" value="Ribo_hydro-like"/>
</dbReference>
<dbReference type="Pfam" id="PF01156">
    <property type="entry name" value="IU_nuc_hydro"/>
    <property type="match status" value="1"/>
</dbReference>
<dbReference type="RefSeq" id="WP_311350099.1">
    <property type="nucleotide sequence ID" value="NZ_JAVRHR010000001.1"/>
</dbReference>
<dbReference type="InterPro" id="IPR001910">
    <property type="entry name" value="Inosine/uridine_hydrolase_dom"/>
</dbReference>
<keyword evidence="4" id="KW-1185">Reference proteome</keyword>
<reference evidence="3 4" key="1">
    <citation type="submission" date="2023-09" db="EMBL/GenBank/DDBJ databases">
        <authorList>
            <person name="Rey-Velasco X."/>
        </authorList>
    </citation>
    <scope>NUCLEOTIDE SEQUENCE [LARGE SCALE GENOMIC DNA]</scope>
    <source>
        <strain evidence="3 4">F388</strain>
    </source>
</reference>
<accession>A0ABU3A8N0</accession>
<name>A0ABU3A8N0_9FLAO</name>